<organism evidence="1 2">
    <name type="scientific">Fusarium culmorum</name>
    <dbReference type="NCBI Taxonomy" id="5516"/>
    <lineage>
        <taxon>Eukaryota</taxon>
        <taxon>Fungi</taxon>
        <taxon>Dikarya</taxon>
        <taxon>Ascomycota</taxon>
        <taxon>Pezizomycotina</taxon>
        <taxon>Sordariomycetes</taxon>
        <taxon>Hypocreomycetidae</taxon>
        <taxon>Hypocreales</taxon>
        <taxon>Nectriaceae</taxon>
        <taxon>Fusarium</taxon>
    </lineage>
</organism>
<comment type="caution">
    <text evidence="1">The sequence shown here is derived from an EMBL/GenBank/DDBJ whole genome shotgun (WGS) entry which is preliminary data.</text>
</comment>
<proteinExistence type="predicted"/>
<sequence length="74" mass="8501">MRELTTMIPIAFFNHKAIITGDVNQRAPFIILEHDLESEQLTISLLMRMNAGAPESYLKVNQTSGYQKNWPLRP</sequence>
<gene>
    <name evidence="1" type="ORF">FCULG_00003656</name>
</gene>
<dbReference type="EMBL" id="PVEM01000001">
    <property type="protein sequence ID" value="PTD11469.1"/>
    <property type="molecule type" value="Genomic_DNA"/>
</dbReference>
<evidence type="ECO:0000313" key="1">
    <source>
        <dbReference type="EMBL" id="PTD11469.1"/>
    </source>
</evidence>
<dbReference type="OMA" id="PFITLEH"/>
<protein>
    <submittedName>
        <fullName evidence="1">Uncharacterized protein</fullName>
    </submittedName>
</protein>
<name>A0A2T4H6Q2_FUSCU</name>
<dbReference type="OrthoDB" id="6513042at2759"/>
<keyword evidence="2" id="KW-1185">Reference proteome</keyword>
<reference evidence="1 2" key="1">
    <citation type="submission" date="2018-02" db="EMBL/GenBank/DDBJ databases">
        <title>Fusarium culmorum secondary metabolites in fungal-bacterial-plant interactions.</title>
        <authorList>
            <person name="Schmidt R."/>
        </authorList>
    </citation>
    <scope>NUCLEOTIDE SEQUENCE [LARGE SCALE GENOMIC DNA]</scope>
    <source>
        <strain evidence="1 2">PV</strain>
    </source>
</reference>
<dbReference type="AlphaFoldDB" id="A0A2T4H6Q2"/>
<dbReference type="Proteomes" id="UP000241587">
    <property type="component" value="Unassembled WGS sequence"/>
</dbReference>
<evidence type="ECO:0000313" key="2">
    <source>
        <dbReference type="Proteomes" id="UP000241587"/>
    </source>
</evidence>
<accession>A0A2T4H6Q2</accession>